<evidence type="ECO:0000313" key="2">
    <source>
        <dbReference type="EMBL" id="MBB5800873.1"/>
    </source>
</evidence>
<reference evidence="2 3" key="1">
    <citation type="submission" date="2020-08" db="EMBL/GenBank/DDBJ databases">
        <title>Sequencing the genomes of 1000 actinobacteria strains.</title>
        <authorList>
            <person name="Klenk H.-P."/>
        </authorList>
    </citation>
    <scope>NUCLEOTIDE SEQUENCE [LARGE SCALE GENOMIC DNA]</scope>
    <source>
        <strain evidence="2 3">DSM 45486</strain>
    </source>
</reference>
<dbReference type="EC" id="4.2.1.59" evidence="2"/>
<proteinExistence type="predicted"/>
<dbReference type="Pfam" id="PF22818">
    <property type="entry name" value="ApeI-like"/>
    <property type="match status" value="1"/>
</dbReference>
<comment type="caution">
    <text evidence="2">The sequence shown here is derived from an EMBL/GenBank/DDBJ whole genome shotgun (WGS) entry which is preliminary data.</text>
</comment>
<feature type="domain" description="ApeI dehydratase-like" evidence="1">
    <location>
        <begin position="30"/>
        <end position="108"/>
    </location>
</feature>
<dbReference type="InterPro" id="IPR054545">
    <property type="entry name" value="ApeI-like"/>
</dbReference>
<organism evidence="2 3">
    <name type="scientific">Saccharothrix ecbatanensis</name>
    <dbReference type="NCBI Taxonomy" id="1105145"/>
    <lineage>
        <taxon>Bacteria</taxon>
        <taxon>Bacillati</taxon>
        <taxon>Actinomycetota</taxon>
        <taxon>Actinomycetes</taxon>
        <taxon>Pseudonocardiales</taxon>
        <taxon>Pseudonocardiaceae</taxon>
        <taxon>Saccharothrix</taxon>
    </lineage>
</organism>
<dbReference type="EMBL" id="JACHMO010000001">
    <property type="protein sequence ID" value="MBB5800873.1"/>
    <property type="molecule type" value="Genomic_DNA"/>
</dbReference>
<evidence type="ECO:0000313" key="3">
    <source>
        <dbReference type="Proteomes" id="UP000552097"/>
    </source>
</evidence>
<dbReference type="InterPro" id="IPR029069">
    <property type="entry name" value="HotDog_dom_sf"/>
</dbReference>
<keyword evidence="3" id="KW-1185">Reference proteome</keyword>
<dbReference type="Gene3D" id="3.10.129.10">
    <property type="entry name" value="Hotdog Thioesterase"/>
    <property type="match status" value="1"/>
</dbReference>
<name>A0A7W9HF91_9PSEU</name>
<sequence length="136" mass="15029">MNDLSVRAVRAAVNVLVDTDPTAETPGSRTSLHITADEPCFEGHYPGFPILPGVCVIESVHRSALATHPERATVEHRLAAIETARFLQPVYPDDVITVDMSWQRRDGAWRCRAVVGNPRGESARVRLRYEPAESTP</sequence>
<gene>
    <name evidence="2" type="ORF">F4560_000641</name>
</gene>
<accession>A0A7W9HF91</accession>
<evidence type="ECO:0000259" key="1">
    <source>
        <dbReference type="Pfam" id="PF22818"/>
    </source>
</evidence>
<dbReference type="RefSeq" id="WP_184915962.1">
    <property type="nucleotide sequence ID" value="NZ_JACHMO010000001.1"/>
</dbReference>
<dbReference type="SUPFAM" id="SSF54637">
    <property type="entry name" value="Thioesterase/thiol ester dehydrase-isomerase"/>
    <property type="match status" value="1"/>
</dbReference>
<dbReference type="Proteomes" id="UP000552097">
    <property type="component" value="Unassembled WGS sequence"/>
</dbReference>
<dbReference type="AlphaFoldDB" id="A0A7W9HF91"/>
<dbReference type="GO" id="GO:0019171">
    <property type="term" value="F:(3R)-hydroxyacyl-[acyl-carrier-protein] dehydratase activity"/>
    <property type="evidence" value="ECO:0007669"/>
    <property type="project" value="UniProtKB-EC"/>
</dbReference>
<protein>
    <submittedName>
        <fullName evidence="2">3-hydroxyacyl-[acyl-carrier-protein] dehydratase</fullName>
        <ecNumber evidence="2">4.2.1.59</ecNumber>
    </submittedName>
</protein>
<keyword evidence="2" id="KW-0456">Lyase</keyword>